<evidence type="ECO:0000313" key="2">
    <source>
        <dbReference type="EMBL" id="MBB3065590.1"/>
    </source>
</evidence>
<reference evidence="2 3" key="1">
    <citation type="submission" date="2020-08" db="EMBL/GenBank/DDBJ databases">
        <title>Genomic Encyclopedia of Type Strains, Phase III (KMG-III): the genomes of soil and plant-associated and newly described type strains.</title>
        <authorList>
            <person name="Whitman W."/>
        </authorList>
    </citation>
    <scope>NUCLEOTIDE SEQUENCE [LARGE SCALE GENOMIC DNA]</scope>
    <source>
        <strain evidence="2 3">CECT 8803</strain>
    </source>
</reference>
<dbReference type="AlphaFoldDB" id="A0A839SV79"/>
<dbReference type="EMBL" id="JACHXA010000004">
    <property type="protein sequence ID" value="MBB3065590.1"/>
    <property type="molecule type" value="Genomic_DNA"/>
</dbReference>
<comment type="caution">
    <text evidence="2">The sequence shown here is derived from an EMBL/GenBank/DDBJ whole genome shotgun (WGS) entry which is preliminary data.</text>
</comment>
<feature type="region of interest" description="Disordered" evidence="1">
    <location>
        <begin position="103"/>
        <end position="138"/>
    </location>
</feature>
<proteinExistence type="predicted"/>
<sequence>MVRARGQEQAISQEEAQKLLDHEMRQEWGSVFEQKHRAAMRAVHRFADGEVVSHLETLMGSKSALKFFSAVGEAISEDRVEGSGKPGFKPDPAEARAQLDSLHRDSQATEALLDRDHPRHTEYRDLRRKLYRHAYPEE</sequence>
<accession>A0A839SV79</accession>
<evidence type="ECO:0000256" key="1">
    <source>
        <dbReference type="SAM" id="MobiDB-lite"/>
    </source>
</evidence>
<feature type="compositionally biased region" description="Basic and acidic residues" evidence="1">
    <location>
        <begin position="103"/>
        <end position="125"/>
    </location>
</feature>
<name>A0A839SV79_9PROT</name>
<evidence type="ECO:0000313" key="3">
    <source>
        <dbReference type="Proteomes" id="UP000581135"/>
    </source>
</evidence>
<protein>
    <submittedName>
        <fullName evidence="2">Uncharacterized protein</fullName>
    </submittedName>
</protein>
<organism evidence="2 3">
    <name type="scientific">Limibacillus halophilus</name>
    <dbReference type="NCBI Taxonomy" id="1579333"/>
    <lineage>
        <taxon>Bacteria</taxon>
        <taxon>Pseudomonadati</taxon>
        <taxon>Pseudomonadota</taxon>
        <taxon>Alphaproteobacteria</taxon>
        <taxon>Rhodospirillales</taxon>
        <taxon>Rhodovibrionaceae</taxon>
        <taxon>Limibacillus</taxon>
    </lineage>
</organism>
<dbReference type="Proteomes" id="UP000581135">
    <property type="component" value="Unassembled WGS sequence"/>
</dbReference>
<keyword evidence="3" id="KW-1185">Reference proteome</keyword>
<gene>
    <name evidence="2" type="ORF">FHR98_001877</name>
</gene>
<feature type="region of interest" description="Disordered" evidence="1">
    <location>
        <begin position="77"/>
        <end position="96"/>
    </location>
</feature>